<reference evidence="1 2" key="1">
    <citation type="journal article" date="2012" name="Int. J. Syst. Evol. Microbiol.">
        <title>Flammeovirga pacifica sp. nov., isolated from deep-sea sediment.</title>
        <authorList>
            <person name="Xu H."/>
            <person name="Fu Y."/>
            <person name="Yang N."/>
            <person name="Ding Z."/>
            <person name="Lai Q."/>
            <person name="Zeng R."/>
        </authorList>
    </citation>
    <scope>NUCLEOTIDE SEQUENCE [LARGE SCALE GENOMIC DNA]</scope>
    <source>
        <strain evidence="2">DSM 24597 / LMG 26175 / WPAGA1</strain>
    </source>
</reference>
<name>A0A1S1YZH9_FLAPC</name>
<evidence type="ECO:0000313" key="1">
    <source>
        <dbReference type="EMBL" id="OHX66275.1"/>
    </source>
</evidence>
<protein>
    <submittedName>
        <fullName evidence="1">Uncharacterized protein</fullName>
    </submittedName>
</protein>
<dbReference type="STRING" id="915059.NH26_07865"/>
<evidence type="ECO:0000313" key="2">
    <source>
        <dbReference type="Proteomes" id="UP000179797"/>
    </source>
</evidence>
<keyword evidence="2" id="KW-1185">Reference proteome</keyword>
<gene>
    <name evidence="1" type="ORF">NH26_07865</name>
</gene>
<comment type="caution">
    <text evidence="1">The sequence shown here is derived from an EMBL/GenBank/DDBJ whole genome shotgun (WGS) entry which is preliminary data.</text>
</comment>
<sequence>MYLEAWKKICDRFEIEEEDYNAESFGETADKLSAYFEHLLRTDSSKLMNGLYRIDVKEDLVKEAFKEGSLSDIADALARLALRREWEKVKMRQQWSNK</sequence>
<dbReference type="AlphaFoldDB" id="A0A1S1YZH9"/>
<accession>A0A1S1YZH9</accession>
<organism evidence="1 2">
    <name type="scientific">Flammeovirga pacifica</name>
    <dbReference type="NCBI Taxonomy" id="915059"/>
    <lineage>
        <taxon>Bacteria</taxon>
        <taxon>Pseudomonadati</taxon>
        <taxon>Bacteroidota</taxon>
        <taxon>Cytophagia</taxon>
        <taxon>Cytophagales</taxon>
        <taxon>Flammeovirgaceae</taxon>
        <taxon>Flammeovirga</taxon>
    </lineage>
</organism>
<dbReference type="RefSeq" id="WP_044225039.1">
    <property type="nucleotide sequence ID" value="NZ_JRYR02000001.1"/>
</dbReference>
<dbReference type="OrthoDB" id="982794at2"/>
<dbReference type="Proteomes" id="UP000179797">
    <property type="component" value="Unassembled WGS sequence"/>
</dbReference>
<proteinExistence type="predicted"/>
<dbReference type="EMBL" id="JRYR02000001">
    <property type="protein sequence ID" value="OHX66275.1"/>
    <property type="molecule type" value="Genomic_DNA"/>
</dbReference>